<dbReference type="EMBL" id="CAUEEQ010079657">
    <property type="protein sequence ID" value="CAJ0968774.1"/>
    <property type="molecule type" value="Genomic_DNA"/>
</dbReference>
<comment type="caution">
    <text evidence="2">The sequence shown here is derived from an EMBL/GenBank/DDBJ whole genome shotgun (WGS) entry which is preliminary data.</text>
</comment>
<gene>
    <name evidence="2" type="ORF">RIMI_LOCUS23410839</name>
</gene>
<dbReference type="InterPro" id="IPR024137">
    <property type="entry name" value="His_deAcase_cplx_SAP130"/>
</dbReference>
<dbReference type="PANTHER" id="PTHR13497">
    <property type="entry name" value="HISTONE DEACETYLASE COMPLEX SUBUNIT SAP130"/>
    <property type="match status" value="1"/>
</dbReference>
<reference evidence="2" key="1">
    <citation type="submission" date="2023-07" db="EMBL/GenBank/DDBJ databases">
        <authorList>
            <person name="Stuckert A."/>
        </authorList>
    </citation>
    <scope>NUCLEOTIDE SEQUENCE</scope>
</reference>
<dbReference type="Proteomes" id="UP001176940">
    <property type="component" value="Unassembled WGS sequence"/>
</dbReference>
<feature type="compositionally biased region" description="Polar residues" evidence="1">
    <location>
        <begin position="257"/>
        <end position="277"/>
    </location>
</feature>
<evidence type="ECO:0000313" key="2">
    <source>
        <dbReference type="EMBL" id="CAJ0968774.1"/>
    </source>
</evidence>
<evidence type="ECO:0000313" key="3">
    <source>
        <dbReference type="Proteomes" id="UP001176940"/>
    </source>
</evidence>
<protein>
    <submittedName>
        <fullName evidence="2">Uncharacterized protein</fullName>
    </submittedName>
</protein>
<accession>A0ABN9MPN3</accession>
<dbReference type="PANTHER" id="PTHR13497:SF3">
    <property type="entry name" value="HISTONE DEACETYLASE COMPLEX SUBUNIT SAP130"/>
    <property type="match status" value="1"/>
</dbReference>
<evidence type="ECO:0000256" key="1">
    <source>
        <dbReference type="SAM" id="MobiDB-lite"/>
    </source>
</evidence>
<sequence>MDNDDSRIRGRLCQSLIGRGNLYDIIVAMATIMTSSLCPGGLDQSEARDFYVDTVPVAESETWDFQVLYDIIVAVPVADWWKPGSLDQSETRDIYVLYDIVAVPVADWSRPSGLDQSDARDFYVDAVPVADWPPVPVQLQYFLPTYPQSAYPLAAHTYTPITSSVSTIRQYPVSAQAPNSAITAQSVASTVHLNPMQLINVDTSHTRHIQGIQPAPVGAQGMQPTPFSTQGIQATPIGAQGIQPPPISSQGIHPAGSITTQGVPAPSVNSQQASSDAKPSGIVFSNDLVSSLF</sequence>
<proteinExistence type="predicted"/>
<keyword evidence="3" id="KW-1185">Reference proteome</keyword>
<organism evidence="2 3">
    <name type="scientific">Ranitomeya imitator</name>
    <name type="common">mimic poison frog</name>
    <dbReference type="NCBI Taxonomy" id="111125"/>
    <lineage>
        <taxon>Eukaryota</taxon>
        <taxon>Metazoa</taxon>
        <taxon>Chordata</taxon>
        <taxon>Craniata</taxon>
        <taxon>Vertebrata</taxon>
        <taxon>Euteleostomi</taxon>
        <taxon>Amphibia</taxon>
        <taxon>Batrachia</taxon>
        <taxon>Anura</taxon>
        <taxon>Neobatrachia</taxon>
        <taxon>Hyloidea</taxon>
        <taxon>Dendrobatidae</taxon>
        <taxon>Dendrobatinae</taxon>
        <taxon>Ranitomeya</taxon>
    </lineage>
</organism>
<feature type="region of interest" description="Disordered" evidence="1">
    <location>
        <begin position="236"/>
        <end position="281"/>
    </location>
</feature>
<name>A0ABN9MPN3_9NEOB</name>